<evidence type="ECO:0000313" key="1">
    <source>
        <dbReference type="EMBL" id="ORA26271.1"/>
    </source>
</evidence>
<dbReference type="EMBL" id="MVHF01000050">
    <property type="protein sequence ID" value="ORA26271.1"/>
    <property type="molecule type" value="Genomic_DNA"/>
</dbReference>
<protein>
    <recommendedName>
        <fullName evidence="3">DUF732 domain-containing protein</fullName>
    </recommendedName>
</protein>
<dbReference type="AlphaFoldDB" id="A0A1X0A885"/>
<name>A0A1X0A885_9MYCO</name>
<dbReference type="Proteomes" id="UP000192448">
    <property type="component" value="Unassembled WGS sequence"/>
</dbReference>
<reference evidence="1 2" key="1">
    <citation type="submission" date="2017-02" db="EMBL/GenBank/DDBJ databases">
        <title>The new phylogeny of genus Mycobacterium.</title>
        <authorList>
            <person name="Tortoli E."/>
            <person name="Trovato A."/>
            <person name="Cirillo D.M."/>
        </authorList>
    </citation>
    <scope>NUCLEOTIDE SEQUENCE [LARGE SCALE GENOMIC DNA]</scope>
    <source>
        <strain evidence="1 2">RW6</strain>
    </source>
</reference>
<sequence length="61" mass="6683">MAVANDNAWKICDQLWVGGDYDKIIDKMSMTTPRDQILALYGVAVGWTCNQPPGAPPGYPK</sequence>
<keyword evidence="2" id="KW-1185">Reference proteome</keyword>
<evidence type="ECO:0000313" key="2">
    <source>
        <dbReference type="Proteomes" id="UP000192448"/>
    </source>
</evidence>
<gene>
    <name evidence="1" type="ORF">BST13_31905</name>
</gene>
<proteinExistence type="predicted"/>
<evidence type="ECO:0008006" key="3">
    <source>
        <dbReference type="Google" id="ProtNLM"/>
    </source>
</evidence>
<accession>A0A1X0A885</accession>
<organism evidence="1 2">
    <name type="scientific">Mycobacterium aquaticum</name>
    <dbReference type="NCBI Taxonomy" id="1927124"/>
    <lineage>
        <taxon>Bacteria</taxon>
        <taxon>Bacillati</taxon>
        <taxon>Actinomycetota</taxon>
        <taxon>Actinomycetes</taxon>
        <taxon>Mycobacteriales</taxon>
        <taxon>Mycobacteriaceae</taxon>
        <taxon>Mycobacterium</taxon>
    </lineage>
</organism>
<comment type="caution">
    <text evidence="1">The sequence shown here is derived from an EMBL/GenBank/DDBJ whole genome shotgun (WGS) entry which is preliminary data.</text>
</comment>